<sequence>MTIITDRITNVEYKDNTLSLHWSKSGIHSFTEIEPNTWISKKSKKLCSKKMNDFLNNLKK</sequence>
<protein>
    <recommendedName>
        <fullName evidence="3">KTSC domain-containing protein</fullName>
    </recommendedName>
</protein>
<dbReference type="EMBL" id="VLNR01000002">
    <property type="protein sequence ID" value="TSE11311.1"/>
    <property type="molecule type" value="Genomic_DNA"/>
</dbReference>
<organism evidence="1 2">
    <name type="scientific">Aquimarina algiphila</name>
    <dbReference type="NCBI Taxonomy" id="2047982"/>
    <lineage>
        <taxon>Bacteria</taxon>
        <taxon>Pseudomonadati</taxon>
        <taxon>Bacteroidota</taxon>
        <taxon>Flavobacteriia</taxon>
        <taxon>Flavobacteriales</taxon>
        <taxon>Flavobacteriaceae</taxon>
        <taxon>Aquimarina</taxon>
    </lineage>
</organism>
<evidence type="ECO:0008006" key="3">
    <source>
        <dbReference type="Google" id="ProtNLM"/>
    </source>
</evidence>
<accession>A0A554VRQ3</accession>
<reference evidence="1 2" key="1">
    <citation type="submission" date="2019-07" db="EMBL/GenBank/DDBJ databases">
        <title>The draft genome sequence of Aquimarina algiphila M91.</title>
        <authorList>
            <person name="Meng X."/>
        </authorList>
    </citation>
    <scope>NUCLEOTIDE SEQUENCE [LARGE SCALE GENOMIC DNA]</scope>
    <source>
        <strain evidence="1 2">M91</strain>
    </source>
</reference>
<gene>
    <name evidence="1" type="ORF">FOF46_01390</name>
</gene>
<dbReference type="AlphaFoldDB" id="A0A554VRQ3"/>
<evidence type="ECO:0000313" key="2">
    <source>
        <dbReference type="Proteomes" id="UP000318833"/>
    </source>
</evidence>
<keyword evidence="2" id="KW-1185">Reference proteome</keyword>
<dbReference type="RefSeq" id="WP_143915235.1">
    <property type="nucleotide sequence ID" value="NZ_CANMXV010000003.1"/>
</dbReference>
<proteinExistence type="predicted"/>
<comment type="caution">
    <text evidence="1">The sequence shown here is derived from an EMBL/GenBank/DDBJ whole genome shotgun (WGS) entry which is preliminary data.</text>
</comment>
<dbReference type="Proteomes" id="UP000318833">
    <property type="component" value="Unassembled WGS sequence"/>
</dbReference>
<name>A0A554VRQ3_9FLAO</name>
<evidence type="ECO:0000313" key="1">
    <source>
        <dbReference type="EMBL" id="TSE11311.1"/>
    </source>
</evidence>